<proteinExistence type="predicted"/>
<dbReference type="STRING" id="308745.A0A0F8V435"/>
<comment type="caution">
    <text evidence="4">The sequence shown here is derived from an EMBL/GenBank/DDBJ whole genome shotgun (WGS) entry which is preliminary data.</text>
</comment>
<dbReference type="EMBL" id="JZBS01002666">
    <property type="protein sequence ID" value="KKK17741.1"/>
    <property type="molecule type" value="Genomic_DNA"/>
</dbReference>
<feature type="transmembrane region" description="Helical" evidence="2">
    <location>
        <begin position="236"/>
        <end position="255"/>
    </location>
</feature>
<keyword evidence="2" id="KW-0812">Transmembrane</keyword>
<feature type="compositionally biased region" description="Polar residues" evidence="1">
    <location>
        <begin position="104"/>
        <end position="113"/>
    </location>
</feature>
<evidence type="ECO:0000313" key="5">
    <source>
        <dbReference type="Proteomes" id="UP000034291"/>
    </source>
</evidence>
<feature type="region of interest" description="Disordered" evidence="1">
    <location>
        <begin position="92"/>
        <end position="136"/>
    </location>
</feature>
<organism evidence="4 5">
    <name type="scientific">Aspergillus rambellii</name>
    <dbReference type="NCBI Taxonomy" id="308745"/>
    <lineage>
        <taxon>Eukaryota</taxon>
        <taxon>Fungi</taxon>
        <taxon>Dikarya</taxon>
        <taxon>Ascomycota</taxon>
        <taxon>Pezizomycotina</taxon>
        <taxon>Eurotiomycetes</taxon>
        <taxon>Eurotiomycetidae</taxon>
        <taxon>Eurotiales</taxon>
        <taxon>Aspergillaceae</taxon>
        <taxon>Aspergillus</taxon>
        <taxon>Aspergillus subgen. Nidulantes</taxon>
    </lineage>
</organism>
<keyword evidence="2" id="KW-0472">Membrane</keyword>
<gene>
    <name evidence="4" type="ORF">ARAM_001336</name>
</gene>
<feature type="domain" description="DUF7719" evidence="3">
    <location>
        <begin position="239"/>
        <end position="308"/>
    </location>
</feature>
<dbReference type="Proteomes" id="UP000034291">
    <property type="component" value="Unassembled WGS sequence"/>
</dbReference>
<evidence type="ECO:0000256" key="2">
    <source>
        <dbReference type="SAM" id="Phobius"/>
    </source>
</evidence>
<dbReference type="OrthoDB" id="5597489at2759"/>
<dbReference type="PANTHER" id="PTHR37846:SF1">
    <property type="entry name" value="DEACETYLASE-LIKE PROTEIN"/>
    <property type="match status" value="1"/>
</dbReference>
<dbReference type="InterPro" id="IPR056136">
    <property type="entry name" value="DUF7719"/>
</dbReference>
<feature type="transmembrane region" description="Helical" evidence="2">
    <location>
        <begin position="276"/>
        <end position="302"/>
    </location>
</feature>
<name>A0A0F8V435_9EURO</name>
<feature type="region of interest" description="Disordered" evidence="1">
    <location>
        <begin position="1"/>
        <end position="45"/>
    </location>
</feature>
<evidence type="ECO:0000313" key="4">
    <source>
        <dbReference type="EMBL" id="KKK17741.1"/>
    </source>
</evidence>
<evidence type="ECO:0000256" key="1">
    <source>
        <dbReference type="SAM" id="MobiDB-lite"/>
    </source>
</evidence>
<dbReference type="PANTHER" id="PTHR37846">
    <property type="entry name" value="YALI0B21296P"/>
    <property type="match status" value="1"/>
</dbReference>
<feature type="transmembrane region" description="Helical" evidence="2">
    <location>
        <begin position="177"/>
        <end position="196"/>
    </location>
</feature>
<accession>A0A0F8V435</accession>
<sequence>MDPPRNRKQRRAAAASASNADTSFDPSSIPLARPPQNNPANHQVNGKKLVDLISERQNELLHGGKVSGGVPESKKAMETRFVTVDPVTGDISPVDASDIAGMKKTQQGSSENMPWNEKPRPEDHEDEVDADADADTEPPIPPFLDTLLLSIPLTVLHLTLAYLAAHQYAQNIEMDVLLWESGLVTFPMLTLLIHLAHGHIISFNRGQKKTPEIISFFPWHSDKLSMAFFRKLLFPPSLRTTIFLPAAIFLGARLMEMTNEDTYYAVMKRAPAIGTLWVWCILEIPVGAATLGALGPMIWGVWWRGYGIL</sequence>
<dbReference type="AlphaFoldDB" id="A0A0F8V435"/>
<evidence type="ECO:0000259" key="3">
    <source>
        <dbReference type="Pfam" id="PF24841"/>
    </source>
</evidence>
<protein>
    <recommendedName>
        <fullName evidence="3">DUF7719 domain-containing protein</fullName>
    </recommendedName>
</protein>
<reference evidence="4 5" key="1">
    <citation type="submission" date="2015-02" db="EMBL/GenBank/DDBJ databases">
        <title>Draft Genome Sequences of Two Closely-Related Aflatoxigenic Aspergillus Species Obtained from the Cote d'Ivoire.</title>
        <authorList>
            <person name="Moore G.G."/>
            <person name="Beltz S.B."/>
            <person name="Mack B.M."/>
        </authorList>
    </citation>
    <scope>NUCLEOTIDE SEQUENCE [LARGE SCALE GENOMIC DNA]</scope>
    <source>
        <strain evidence="4 5">SRRC1468</strain>
    </source>
</reference>
<feature type="compositionally biased region" description="Acidic residues" evidence="1">
    <location>
        <begin position="124"/>
        <end position="136"/>
    </location>
</feature>
<keyword evidence="2" id="KW-1133">Transmembrane helix</keyword>
<keyword evidence="5" id="KW-1185">Reference proteome</keyword>
<feature type="compositionally biased region" description="Basic residues" evidence="1">
    <location>
        <begin position="1"/>
        <end position="11"/>
    </location>
</feature>
<dbReference type="Pfam" id="PF24841">
    <property type="entry name" value="DUF7719"/>
    <property type="match status" value="1"/>
</dbReference>